<reference evidence="3" key="1">
    <citation type="submission" date="2025-08" db="UniProtKB">
        <authorList>
            <consortium name="RefSeq"/>
        </authorList>
    </citation>
    <scope>IDENTIFICATION</scope>
    <source>
        <tissue evidence="3">Entire body</tissue>
    </source>
</reference>
<sequence length="447" mass="52107">MNPAGFFQFVILSVLTTGIVLLVVINLQALELQRMNIVKTTSTINRFISERNTQNSFIATEQSVQVNKEEVREVLNPPFECENKKLVRWLEQRGQFYVYYNYVIAEKQFLCHESVTYTTQADFTFLDNLVTLTEAWKGPISVTLYAPGDDFQRTLKSIAYLRNCETPLIREFVTFHLFFEKIFIPKKLKIPLNNADEIYEDDYDCSTVPPFKQIRHEEIFKTLNNLTYPINVARNSARLASQTYYVFASDIELIPPLNFIPKFLDLVQREQEILANIPRKIFVLPIFEVLETAKVPKSKTELLRMLKNSTAFLFHEKLCRRCHEVQNYTEWLNTPESNLLNVLAIGTRTNAYKSLEAFYVGTNDEPQFDERLTWEGQKNKMTQAYAMCLLDYQYLILDNAFLVHKPGIKKEKVQMSIFSPLVHDTYLLVKHFIVSELRALYGKRAGC</sequence>
<dbReference type="AlphaFoldDB" id="A0A1W4WBE8"/>
<dbReference type="RefSeq" id="XP_018321324.1">
    <property type="nucleotide sequence ID" value="XM_018465822.1"/>
</dbReference>
<accession>A0A1W4WBE8</accession>
<protein>
    <submittedName>
        <fullName evidence="3">Beta-1,4-glucuronyltransferase 1-like</fullName>
    </submittedName>
</protein>
<gene>
    <name evidence="3" type="primary">LOC108734321</name>
</gene>
<proteinExistence type="predicted"/>
<keyword evidence="1" id="KW-0812">Transmembrane</keyword>
<name>A0A1W4WBE8_AGRPL</name>
<dbReference type="Pfam" id="PF13896">
    <property type="entry name" value="Glyco_transf_49"/>
    <property type="match status" value="1"/>
</dbReference>
<evidence type="ECO:0000256" key="1">
    <source>
        <dbReference type="SAM" id="Phobius"/>
    </source>
</evidence>
<dbReference type="KEGG" id="apln:108734321"/>
<dbReference type="InParanoid" id="A0A1W4WBE8"/>
<dbReference type="STRING" id="224129.A0A1W4WBE8"/>
<evidence type="ECO:0000313" key="2">
    <source>
        <dbReference type="Proteomes" id="UP000192223"/>
    </source>
</evidence>
<dbReference type="GeneID" id="108734321"/>
<keyword evidence="1" id="KW-0472">Membrane</keyword>
<dbReference type="PANTHER" id="PTHR47412:SF1">
    <property type="entry name" value="FI01434P-RELATED"/>
    <property type="match status" value="1"/>
</dbReference>
<organism evidence="2 3">
    <name type="scientific">Agrilus planipennis</name>
    <name type="common">Emerald ash borer</name>
    <name type="synonym">Agrilus marcopoli</name>
    <dbReference type="NCBI Taxonomy" id="224129"/>
    <lineage>
        <taxon>Eukaryota</taxon>
        <taxon>Metazoa</taxon>
        <taxon>Ecdysozoa</taxon>
        <taxon>Arthropoda</taxon>
        <taxon>Hexapoda</taxon>
        <taxon>Insecta</taxon>
        <taxon>Pterygota</taxon>
        <taxon>Neoptera</taxon>
        <taxon>Endopterygota</taxon>
        <taxon>Coleoptera</taxon>
        <taxon>Polyphaga</taxon>
        <taxon>Elateriformia</taxon>
        <taxon>Buprestoidea</taxon>
        <taxon>Buprestidae</taxon>
        <taxon>Agrilinae</taxon>
        <taxon>Agrilus</taxon>
    </lineage>
</organism>
<keyword evidence="2" id="KW-1185">Reference proteome</keyword>
<keyword evidence="1" id="KW-1133">Transmembrane helix</keyword>
<evidence type="ECO:0000313" key="3">
    <source>
        <dbReference type="RefSeq" id="XP_018321324.1"/>
    </source>
</evidence>
<dbReference type="OrthoDB" id="9974378at2759"/>
<feature type="transmembrane region" description="Helical" evidence="1">
    <location>
        <begin position="6"/>
        <end position="27"/>
    </location>
</feature>
<dbReference type="PANTHER" id="PTHR47412">
    <property type="entry name" value="FI01434P-RELATED"/>
    <property type="match status" value="1"/>
</dbReference>
<dbReference type="Proteomes" id="UP000192223">
    <property type="component" value="Unplaced"/>
</dbReference>